<protein>
    <submittedName>
        <fullName evidence="10">Cellulase family glycosylhydrolase</fullName>
    </submittedName>
</protein>
<evidence type="ECO:0000259" key="8">
    <source>
        <dbReference type="Pfam" id="PF00150"/>
    </source>
</evidence>
<dbReference type="SUPFAM" id="SSF51445">
    <property type="entry name" value="(Trans)glycosidases"/>
    <property type="match status" value="1"/>
</dbReference>
<dbReference type="InterPro" id="IPR013783">
    <property type="entry name" value="Ig-like_fold"/>
</dbReference>
<comment type="caution">
    <text evidence="10">The sequence shown here is derived from an EMBL/GenBank/DDBJ whole genome shotgun (WGS) entry which is preliminary data.</text>
</comment>
<dbReference type="PROSITE" id="PS51257">
    <property type="entry name" value="PROKAR_LIPOPROTEIN"/>
    <property type="match status" value="1"/>
</dbReference>
<keyword evidence="4" id="KW-0119">Carbohydrate metabolism</keyword>
<dbReference type="RefSeq" id="WP_191191862.1">
    <property type="nucleotide sequence ID" value="NZ_JACWMY010000017.1"/>
</dbReference>
<evidence type="ECO:0000256" key="5">
    <source>
        <dbReference type="ARBA" id="ARBA00023295"/>
    </source>
</evidence>
<keyword evidence="2 7" id="KW-0378">Hydrolase</keyword>
<evidence type="ECO:0000256" key="7">
    <source>
        <dbReference type="RuleBase" id="RU361153"/>
    </source>
</evidence>
<evidence type="ECO:0000259" key="9">
    <source>
        <dbReference type="Pfam" id="PF13004"/>
    </source>
</evidence>
<evidence type="ECO:0000313" key="10">
    <source>
        <dbReference type="EMBL" id="MBD1367226.1"/>
    </source>
</evidence>
<gene>
    <name evidence="10" type="ORF">IDJ77_25670</name>
</gene>
<dbReference type="PANTHER" id="PTHR31297">
    <property type="entry name" value="GLUCAN ENDO-1,6-BETA-GLUCOSIDASE B"/>
    <property type="match status" value="1"/>
</dbReference>
<accession>A0ABR7WY64</accession>
<feature type="domain" description="Glycoside hydrolase family 5" evidence="8">
    <location>
        <begin position="162"/>
        <end position="466"/>
    </location>
</feature>
<dbReference type="InterPro" id="IPR050386">
    <property type="entry name" value="Glycosyl_hydrolase_5"/>
</dbReference>
<feature type="domain" description="BACON" evidence="9">
    <location>
        <begin position="60"/>
        <end position="117"/>
    </location>
</feature>
<evidence type="ECO:0000256" key="3">
    <source>
        <dbReference type="ARBA" id="ARBA00023001"/>
    </source>
</evidence>
<keyword evidence="6" id="KW-0624">Polysaccharide degradation</keyword>
<evidence type="ECO:0000256" key="1">
    <source>
        <dbReference type="ARBA" id="ARBA00005641"/>
    </source>
</evidence>
<dbReference type="InterPro" id="IPR024361">
    <property type="entry name" value="BACON"/>
</dbReference>
<dbReference type="EMBL" id="JACWMY010000017">
    <property type="protein sequence ID" value="MBD1367226.1"/>
    <property type="molecule type" value="Genomic_DNA"/>
</dbReference>
<dbReference type="CDD" id="cd14948">
    <property type="entry name" value="BACON"/>
    <property type="match status" value="1"/>
</dbReference>
<dbReference type="Gene3D" id="3.20.20.80">
    <property type="entry name" value="Glycosidases"/>
    <property type="match status" value="1"/>
</dbReference>
<evidence type="ECO:0000313" key="11">
    <source>
        <dbReference type="Proteomes" id="UP000606600"/>
    </source>
</evidence>
<dbReference type="PANTHER" id="PTHR31297:SF41">
    <property type="entry name" value="ENDOGLUCANASE, PUTATIVE (AFU_ORTHOLOGUE AFUA_5G01830)-RELATED"/>
    <property type="match status" value="1"/>
</dbReference>
<keyword evidence="5 7" id="KW-0326">Glycosidase</keyword>
<keyword evidence="3" id="KW-0136">Cellulose degradation</keyword>
<dbReference type="Gene3D" id="2.60.40.10">
    <property type="entry name" value="Immunoglobulins"/>
    <property type="match status" value="1"/>
</dbReference>
<dbReference type="InterPro" id="IPR017853">
    <property type="entry name" value="GH"/>
</dbReference>
<name>A0ABR7WY64_9SPHI</name>
<dbReference type="Proteomes" id="UP000606600">
    <property type="component" value="Unassembled WGS sequence"/>
</dbReference>
<proteinExistence type="inferred from homology"/>
<comment type="similarity">
    <text evidence="1 7">Belongs to the glycosyl hydrolase 5 (cellulase A) family.</text>
</comment>
<keyword evidence="11" id="KW-1185">Reference proteome</keyword>
<dbReference type="InterPro" id="IPR001547">
    <property type="entry name" value="Glyco_hydro_5"/>
</dbReference>
<organism evidence="10 11">
    <name type="scientific">Mucilaginibacter pankratovii</name>
    <dbReference type="NCBI Taxonomy" id="2772110"/>
    <lineage>
        <taxon>Bacteria</taxon>
        <taxon>Pseudomonadati</taxon>
        <taxon>Bacteroidota</taxon>
        <taxon>Sphingobacteriia</taxon>
        <taxon>Sphingobacteriales</taxon>
        <taxon>Sphingobacteriaceae</taxon>
        <taxon>Mucilaginibacter</taxon>
    </lineage>
</organism>
<sequence length="490" mass="54159">MNIKYSFKILIPLITVIFFLSCKKTKNAAPELTVTQSAIAFTPEGGTQDLSFTCSSDWTISNPVYSWLQLSTASGNSGSAVIQVTTLSENTTGATRSGTLYISASNGQARRVKVTQAPTIYKSYNTSPIAPDMTGMASNAVQLAAKMRTGMGINIGNTMESPNEADWVNSKVTESYIKFIKSLGFNSVRLPCNWVWSHLSNRSKATIDPAWLARVKQVVGWCVANDVYVILNAHGDSGWLENNVNAIKQDSVNAMQKAIWEQIATTMRDFDEHLLFAGANEPAVNNAAEMAILNGYHETFIKAVRSTGGRNSNRVLVVQGPSTDSYKTSDLMTTLPHDPVPNRMMLEVHSYSPSTFNLLIDGDATWGRMAFYWGKGNHSTIEPDRNATFGEEDALIAEYGKMKKFVDQGIPVILGEYASWRRTAANVGKPLPLDLAMHNKSVDYWATFATKTMRANGLMPFWWEIGFTLDRKNNVIKDQALYDAIKEGYK</sequence>
<evidence type="ECO:0000256" key="2">
    <source>
        <dbReference type="ARBA" id="ARBA00022801"/>
    </source>
</evidence>
<evidence type="ECO:0000256" key="6">
    <source>
        <dbReference type="ARBA" id="ARBA00023326"/>
    </source>
</evidence>
<dbReference type="Pfam" id="PF00150">
    <property type="entry name" value="Cellulase"/>
    <property type="match status" value="1"/>
</dbReference>
<evidence type="ECO:0000256" key="4">
    <source>
        <dbReference type="ARBA" id="ARBA00023277"/>
    </source>
</evidence>
<reference evidence="10 11" key="1">
    <citation type="submission" date="2020-09" db="EMBL/GenBank/DDBJ databases">
        <title>Novel species of Mucilaginibacter isolated from a glacier on the Tibetan Plateau.</title>
        <authorList>
            <person name="Liu Q."/>
            <person name="Xin Y.-H."/>
        </authorList>
    </citation>
    <scope>NUCLEOTIDE SEQUENCE [LARGE SCALE GENOMIC DNA]</scope>
    <source>
        <strain evidence="10 11">ZT4R22</strain>
    </source>
</reference>
<dbReference type="Pfam" id="PF13004">
    <property type="entry name" value="BACON"/>
    <property type="match status" value="1"/>
</dbReference>